<feature type="transmembrane region" description="Helical" evidence="5">
    <location>
        <begin position="101"/>
        <end position="122"/>
    </location>
</feature>
<sequence length="206" mass="22710">MLEVLTDPNGFFKRKSEEDIEFKTPLIIVTILAIVGAISAFIISQSVIEALPPEASAFAGIGAAFGAIAAFIMTFIMWVIYSGIFYLISMVFNGEGSFKRVLEFVSYGFIPSIISSAISTYYTSRIYSNIDWSADPQVLQEALLSDPSLQIAGIIGILFLLWSANIWIFAIVHSRNLSVKDAAITVGIPILLYVLYNLYQLRIFGV</sequence>
<comment type="subcellular location">
    <subcellularLocation>
        <location evidence="1">Membrane</location>
        <topology evidence="1">Multi-pass membrane protein</topology>
    </subcellularLocation>
</comment>
<accession>A0A4E0Q6F6</accession>
<feature type="transmembrane region" description="Helical" evidence="5">
    <location>
        <begin position="182"/>
        <end position="199"/>
    </location>
</feature>
<keyword evidence="8" id="KW-1185">Reference proteome</keyword>
<dbReference type="Pfam" id="PF04893">
    <property type="entry name" value="Yip1"/>
    <property type="match status" value="1"/>
</dbReference>
<proteinExistence type="predicted"/>
<dbReference type="Proteomes" id="UP000297295">
    <property type="component" value="Unassembled WGS sequence"/>
</dbReference>
<feature type="transmembrane region" description="Helical" evidence="5">
    <location>
        <begin position="24"/>
        <end position="43"/>
    </location>
</feature>
<dbReference type="GO" id="GO:0016020">
    <property type="term" value="C:membrane"/>
    <property type="evidence" value="ECO:0007669"/>
    <property type="project" value="UniProtKB-SubCell"/>
</dbReference>
<comment type="caution">
    <text evidence="7">The sequence shown here is derived from an EMBL/GenBank/DDBJ whole genome shotgun (WGS) entry which is preliminary data.</text>
</comment>
<dbReference type="OrthoDB" id="116519at2157"/>
<evidence type="ECO:0000259" key="6">
    <source>
        <dbReference type="Pfam" id="PF04893"/>
    </source>
</evidence>
<evidence type="ECO:0000256" key="4">
    <source>
        <dbReference type="ARBA" id="ARBA00023136"/>
    </source>
</evidence>
<protein>
    <submittedName>
        <fullName evidence="7">YIP1 family protein</fullName>
    </submittedName>
</protein>
<evidence type="ECO:0000256" key="3">
    <source>
        <dbReference type="ARBA" id="ARBA00022989"/>
    </source>
</evidence>
<keyword evidence="4 5" id="KW-0472">Membrane</keyword>
<evidence type="ECO:0000313" key="8">
    <source>
        <dbReference type="Proteomes" id="UP000297295"/>
    </source>
</evidence>
<dbReference type="InterPro" id="IPR006977">
    <property type="entry name" value="Yip1_dom"/>
</dbReference>
<evidence type="ECO:0000256" key="5">
    <source>
        <dbReference type="SAM" id="Phobius"/>
    </source>
</evidence>
<evidence type="ECO:0000313" key="7">
    <source>
        <dbReference type="EMBL" id="TGC09693.1"/>
    </source>
</evidence>
<feature type="domain" description="Yip1" evidence="6">
    <location>
        <begin position="3"/>
        <end position="195"/>
    </location>
</feature>
<feature type="transmembrane region" description="Helical" evidence="5">
    <location>
        <begin position="149"/>
        <end position="170"/>
    </location>
</feature>
<evidence type="ECO:0000256" key="2">
    <source>
        <dbReference type="ARBA" id="ARBA00022692"/>
    </source>
</evidence>
<dbReference type="AlphaFoldDB" id="A0A4E0Q6F6"/>
<dbReference type="EMBL" id="PGGK01000004">
    <property type="protein sequence ID" value="TGC09693.1"/>
    <property type="molecule type" value="Genomic_DNA"/>
</dbReference>
<keyword evidence="2 5" id="KW-0812">Transmembrane</keyword>
<evidence type="ECO:0000256" key="1">
    <source>
        <dbReference type="ARBA" id="ARBA00004141"/>
    </source>
</evidence>
<name>A0A4E0Q6F6_9EURY</name>
<feature type="transmembrane region" description="Helical" evidence="5">
    <location>
        <begin position="63"/>
        <end position="89"/>
    </location>
</feature>
<reference evidence="7 8" key="1">
    <citation type="submission" date="2017-11" db="EMBL/GenBank/DDBJ databases">
        <title>Isolation and Characterization of Methanogenic Archaea from Saline Meromictic Lake at Siberia.</title>
        <authorList>
            <person name="Shen Y."/>
            <person name="Huang H.-H."/>
            <person name="Lai M.-C."/>
            <person name="Chen S.-C."/>
        </authorList>
    </citation>
    <scope>NUCLEOTIDE SEQUENCE [LARGE SCALE GENOMIC DNA]</scope>
    <source>
        <strain evidence="7 8">SY-01</strain>
    </source>
</reference>
<keyword evidence="3 5" id="KW-1133">Transmembrane helix</keyword>
<gene>
    <name evidence="7" type="ORF">CUN85_04845</name>
</gene>
<organism evidence="7 8">
    <name type="scientific">Methanolobus halotolerans</name>
    <dbReference type="NCBI Taxonomy" id="2052935"/>
    <lineage>
        <taxon>Archaea</taxon>
        <taxon>Methanobacteriati</taxon>
        <taxon>Methanobacteriota</taxon>
        <taxon>Stenosarchaea group</taxon>
        <taxon>Methanomicrobia</taxon>
        <taxon>Methanosarcinales</taxon>
        <taxon>Methanosarcinaceae</taxon>
        <taxon>Methanolobus</taxon>
    </lineage>
</organism>